<keyword evidence="4" id="KW-0472">Membrane</keyword>
<gene>
    <name evidence="5" type="ORF">WHR41_07455</name>
</gene>
<dbReference type="EMBL" id="JAAQHG020000032">
    <property type="protein sequence ID" value="KAL1583712.1"/>
    <property type="molecule type" value="Genomic_DNA"/>
</dbReference>
<dbReference type="GO" id="GO:0016020">
    <property type="term" value="C:membrane"/>
    <property type="evidence" value="ECO:0007669"/>
    <property type="project" value="UniProtKB-SubCell"/>
</dbReference>
<comment type="caution">
    <text evidence="5">The sequence shown here is derived from an EMBL/GenBank/DDBJ whole genome shotgun (WGS) entry which is preliminary data.</text>
</comment>
<dbReference type="Proteomes" id="UP000803884">
    <property type="component" value="Unassembled WGS sequence"/>
</dbReference>
<dbReference type="InterPro" id="IPR045863">
    <property type="entry name" value="CorA_TM1_TM2"/>
</dbReference>
<dbReference type="SUPFAM" id="SSF144083">
    <property type="entry name" value="Magnesium transport protein CorA, transmembrane region"/>
    <property type="match status" value="1"/>
</dbReference>
<evidence type="ECO:0000256" key="3">
    <source>
        <dbReference type="ARBA" id="ARBA00022989"/>
    </source>
</evidence>
<dbReference type="GeneID" id="96008898"/>
<keyword evidence="6" id="KW-1185">Reference proteome</keyword>
<name>A0AB34KI67_9PEZI</name>
<keyword evidence="2" id="KW-0812">Transmembrane</keyword>
<accession>A0AB34KI67</accession>
<comment type="subcellular location">
    <subcellularLocation>
        <location evidence="1">Membrane</location>
        <topology evidence="1">Multi-pass membrane protein</topology>
    </subcellularLocation>
</comment>
<evidence type="ECO:0000256" key="4">
    <source>
        <dbReference type="ARBA" id="ARBA00023136"/>
    </source>
</evidence>
<dbReference type="RefSeq" id="XP_069226819.1">
    <property type="nucleotide sequence ID" value="XM_069376060.1"/>
</dbReference>
<dbReference type="Gene3D" id="1.20.58.340">
    <property type="entry name" value="Magnesium transport protein CorA, transmembrane region"/>
    <property type="match status" value="1"/>
</dbReference>
<keyword evidence="3" id="KW-1133">Transmembrane helix</keyword>
<evidence type="ECO:0000256" key="1">
    <source>
        <dbReference type="ARBA" id="ARBA00004141"/>
    </source>
</evidence>
<dbReference type="AlphaFoldDB" id="A0AB34KI67"/>
<reference evidence="5 6" key="1">
    <citation type="journal article" date="2020" name="Microbiol. Resour. Announc.">
        <title>Draft Genome Sequence of a Cladosporium Species Isolated from the Mesophotic Ascidian Didemnum maculosum.</title>
        <authorList>
            <person name="Gioti A."/>
            <person name="Siaperas R."/>
            <person name="Nikolaivits E."/>
            <person name="Le Goff G."/>
            <person name="Ouazzani J."/>
            <person name="Kotoulas G."/>
            <person name="Topakas E."/>
        </authorList>
    </citation>
    <scope>NUCLEOTIDE SEQUENCE [LARGE SCALE GENOMIC DNA]</scope>
    <source>
        <strain evidence="5 6">TM138-S3</strain>
    </source>
</reference>
<sequence length="462" mass="52715">MTEFTDKEFIERVRAAAVTCGSLENLPSPHQTYTGSPIASWFNGTSKEILDIEQVLAQAQRDEESARRAVCVVENIDWRWICAIGNAWAVEPIFFAEHGVSPQGEDAWSTLFPKHRDIAIKKGPSKHKYVDGVFEHHHLANDPAAYDKLSRELASSSYQRRCWIPPFRYSPSCCTRLSYCRVNANLYLFLVDPPPQLSHHDVHFYTMKTTPSMQLTRMKTTLRVQCATSRGGITLPQVLKRRVYSFRQTMYDVFKHSWHLNVLFDQGLVRELAINRGELLHLMAASLHQTNLKAIDREIKTVSFQELRRPDMATNAKLLDLREVLSELATGTAETSRYVPRHVKLFYETLYDRQSGLKDHLGVQSPVEKLAAIKQEASELERFLMDSFQLLMSSLSAMETQTGAERTRISMEQAARTARLTQLAFIYVPLTFVTGIFGMNIKEIANQNLPSGKIHQPVRGKR</sequence>
<dbReference type="GO" id="GO:0046873">
    <property type="term" value="F:metal ion transmembrane transporter activity"/>
    <property type="evidence" value="ECO:0007669"/>
    <property type="project" value="InterPro"/>
</dbReference>
<evidence type="ECO:0000256" key="2">
    <source>
        <dbReference type="ARBA" id="ARBA00022692"/>
    </source>
</evidence>
<organism evidence="5 6">
    <name type="scientific">Cladosporium halotolerans</name>
    <dbReference type="NCBI Taxonomy" id="1052096"/>
    <lineage>
        <taxon>Eukaryota</taxon>
        <taxon>Fungi</taxon>
        <taxon>Dikarya</taxon>
        <taxon>Ascomycota</taxon>
        <taxon>Pezizomycotina</taxon>
        <taxon>Dothideomycetes</taxon>
        <taxon>Dothideomycetidae</taxon>
        <taxon>Cladosporiales</taxon>
        <taxon>Cladosporiaceae</taxon>
        <taxon>Cladosporium</taxon>
    </lineage>
</organism>
<evidence type="ECO:0000313" key="6">
    <source>
        <dbReference type="Proteomes" id="UP000803884"/>
    </source>
</evidence>
<evidence type="ECO:0000313" key="5">
    <source>
        <dbReference type="EMBL" id="KAL1583712.1"/>
    </source>
</evidence>
<protein>
    <submittedName>
        <fullName evidence="5">Uncharacterized protein</fullName>
    </submittedName>
</protein>
<dbReference type="InterPro" id="IPR002523">
    <property type="entry name" value="MgTranspt_CorA/ZnTranspt_ZntB"/>
</dbReference>
<dbReference type="Pfam" id="PF01544">
    <property type="entry name" value="CorA"/>
    <property type="match status" value="1"/>
</dbReference>
<proteinExistence type="predicted"/>